<comment type="subcellular location">
    <subcellularLocation>
        <location evidence="2 10">Cell membrane</location>
        <topology evidence="2 10">Multi-pass membrane protein</topology>
    </subcellularLocation>
</comment>
<reference evidence="14" key="1">
    <citation type="submission" date="2016-10" db="EMBL/GenBank/DDBJ databases">
        <authorList>
            <person name="Varghese N."/>
            <person name="Submissions S."/>
        </authorList>
    </citation>
    <scope>NUCLEOTIDE SEQUENCE [LARGE SCALE GENOMIC DNA]</scope>
    <source>
        <strain evidence="14">DSM 16995</strain>
    </source>
</reference>
<dbReference type="InterPro" id="IPR001992">
    <property type="entry name" value="T2SS_GspF/T4SS_PilC_CS"/>
</dbReference>
<dbReference type="RefSeq" id="WP_092158386.1">
    <property type="nucleotide sequence ID" value="NZ_FNGA01000001.1"/>
</dbReference>
<dbReference type="PANTHER" id="PTHR30012:SF0">
    <property type="entry name" value="TYPE II SECRETION SYSTEM PROTEIN F-RELATED"/>
    <property type="match status" value="1"/>
</dbReference>
<keyword evidence="8 11" id="KW-0472">Membrane</keyword>
<keyword evidence="4 10" id="KW-0813">Transport</keyword>
<sequence length="403" mass="43928">MPTYQYRAVTNEGKKKKGFVEASSQSKAFATLQSKGLMPLRLEQVKSTQKDSSSSKSITSSLTIGGKIRLGESFYYLGILIQSGTALAQSLDMMSRMTSGFASRIWMEIRDAVQSGESFSSCLDKYPKLFPPVYVGMVQVAESVGKLGDVLENIAQYEEERAEVSGRLMTAMVYPCVILMIGLGAVYFLLSAVLPKITGIFQASKSELPTSTKIVVALGNTLGDLGIMALIIPAGIIFALISAYKTVPAFREKVDAMLWKLPLVQKSTLARFSGILGFQLDAGIPLVQGMESSAKAVKSSFFRKKIAEAKEEVATGRTLSSVFAEQKIYPDIYILTLTAGQKSGQLGKFLQRMGTIFERDVDNFMKRVVALAEPMLLLFIGMLIAFIVVAIMGPIFDLTTLVK</sequence>
<dbReference type="GO" id="GO:0005886">
    <property type="term" value="C:plasma membrane"/>
    <property type="evidence" value="ECO:0007669"/>
    <property type="project" value="UniProtKB-SubCell"/>
</dbReference>
<dbReference type="InterPro" id="IPR042094">
    <property type="entry name" value="T2SS_GspF_sf"/>
</dbReference>
<dbReference type="Gene3D" id="1.20.81.30">
    <property type="entry name" value="Type II secretion system (T2SS), domain F"/>
    <property type="match status" value="2"/>
</dbReference>
<keyword evidence="5" id="KW-1003">Cell membrane</keyword>
<dbReference type="Proteomes" id="UP000199053">
    <property type="component" value="Unassembled WGS sequence"/>
</dbReference>
<evidence type="ECO:0000259" key="12">
    <source>
        <dbReference type="Pfam" id="PF00482"/>
    </source>
</evidence>
<protein>
    <recommendedName>
        <fullName evidence="9">General secretion pathway protein F</fullName>
    </recommendedName>
</protein>
<evidence type="ECO:0000256" key="9">
    <source>
        <dbReference type="ARBA" id="ARBA00030750"/>
    </source>
</evidence>
<evidence type="ECO:0000256" key="7">
    <source>
        <dbReference type="ARBA" id="ARBA00022989"/>
    </source>
</evidence>
<comment type="function">
    <text evidence="1">Component of the type II secretion system inner membrane complex required for the energy-dependent secretion of extracellular factors such as proteases and toxins from the periplasm.</text>
</comment>
<evidence type="ECO:0000256" key="6">
    <source>
        <dbReference type="ARBA" id="ARBA00022692"/>
    </source>
</evidence>
<feature type="domain" description="Type II secretion system protein GspF" evidence="12">
    <location>
        <begin position="276"/>
        <end position="394"/>
    </location>
</feature>
<organism evidence="13 14">
    <name type="scientific">Maridesulfovibrio ferrireducens</name>
    <dbReference type="NCBI Taxonomy" id="246191"/>
    <lineage>
        <taxon>Bacteria</taxon>
        <taxon>Pseudomonadati</taxon>
        <taxon>Thermodesulfobacteriota</taxon>
        <taxon>Desulfovibrionia</taxon>
        <taxon>Desulfovibrionales</taxon>
        <taxon>Desulfovibrionaceae</taxon>
        <taxon>Maridesulfovibrio</taxon>
    </lineage>
</organism>
<comment type="similarity">
    <text evidence="3 10">Belongs to the GSP F family.</text>
</comment>
<feature type="domain" description="Type II secretion system protein GspF" evidence="12">
    <location>
        <begin position="76"/>
        <end position="195"/>
    </location>
</feature>
<dbReference type="GO" id="GO:0009306">
    <property type="term" value="P:protein secretion"/>
    <property type="evidence" value="ECO:0007669"/>
    <property type="project" value="InterPro"/>
</dbReference>
<evidence type="ECO:0000256" key="4">
    <source>
        <dbReference type="ARBA" id="ARBA00022448"/>
    </source>
</evidence>
<keyword evidence="6 10" id="KW-0812">Transmembrane</keyword>
<evidence type="ECO:0000256" key="3">
    <source>
        <dbReference type="ARBA" id="ARBA00005745"/>
    </source>
</evidence>
<dbReference type="InterPro" id="IPR003004">
    <property type="entry name" value="GspF/PilC"/>
</dbReference>
<keyword evidence="7 11" id="KW-1133">Transmembrane helix</keyword>
<accession>A0A1G9CSP2</accession>
<evidence type="ECO:0000256" key="2">
    <source>
        <dbReference type="ARBA" id="ARBA00004651"/>
    </source>
</evidence>
<dbReference type="PRINTS" id="PR00812">
    <property type="entry name" value="BCTERIALGSPF"/>
</dbReference>
<evidence type="ECO:0000256" key="10">
    <source>
        <dbReference type="RuleBase" id="RU003923"/>
    </source>
</evidence>
<name>A0A1G9CSP2_9BACT</name>
<dbReference type="InterPro" id="IPR018076">
    <property type="entry name" value="T2SS_GspF_dom"/>
</dbReference>
<evidence type="ECO:0000256" key="8">
    <source>
        <dbReference type="ARBA" id="ARBA00023136"/>
    </source>
</evidence>
<evidence type="ECO:0000313" key="13">
    <source>
        <dbReference type="EMBL" id="SDK54424.1"/>
    </source>
</evidence>
<feature type="transmembrane region" description="Helical" evidence="11">
    <location>
        <begin position="375"/>
        <end position="396"/>
    </location>
</feature>
<dbReference type="PANTHER" id="PTHR30012">
    <property type="entry name" value="GENERAL SECRETION PATHWAY PROTEIN"/>
    <property type="match status" value="1"/>
</dbReference>
<gene>
    <name evidence="13" type="ORF">SAMN05660337_0773</name>
</gene>
<dbReference type="Pfam" id="PF00482">
    <property type="entry name" value="T2SSF"/>
    <property type="match status" value="2"/>
</dbReference>
<feature type="transmembrane region" description="Helical" evidence="11">
    <location>
        <begin position="214"/>
        <end position="241"/>
    </location>
</feature>
<dbReference type="OrthoDB" id="9805682at2"/>
<keyword evidence="14" id="KW-1185">Reference proteome</keyword>
<dbReference type="PROSITE" id="PS00874">
    <property type="entry name" value="T2SP_F"/>
    <property type="match status" value="1"/>
</dbReference>
<dbReference type="STRING" id="246191.SAMN05660337_0773"/>
<proteinExistence type="inferred from homology"/>
<evidence type="ECO:0000256" key="5">
    <source>
        <dbReference type="ARBA" id="ARBA00022475"/>
    </source>
</evidence>
<evidence type="ECO:0000256" key="1">
    <source>
        <dbReference type="ARBA" id="ARBA00002684"/>
    </source>
</evidence>
<dbReference type="EMBL" id="FNGA01000001">
    <property type="protein sequence ID" value="SDK54424.1"/>
    <property type="molecule type" value="Genomic_DNA"/>
</dbReference>
<evidence type="ECO:0000256" key="11">
    <source>
        <dbReference type="SAM" id="Phobius"/>
    </source>
</evidence>
<feature type="transmembrane region" description="Helical" evidence="11">
    <location>
        <begin position="171"/>
        <end position="194"/>
    </location>
</feature>
<dbReference type="AlphaFoldDB" id="A0A1G9CSP2"/>
<evidence type="ECO:0000313" key="14">
    <source>
        <dbReference type="Proteomes" id="UP000199053"/>
    </source>
</evidence>